<dbReference type="Gene3D" id="3.30.390.30">
    <property type="match status" value="1"/>
</dbReference>
<dbReference type="InterPro" id="IPR023753">
    <property type="entry name" value="FAD/NAD-binding_dom"/>
</dbReference>
<dbReference type="RefSeq" id="WP_090270597.1">
    <property type="nucleotide sequence ID" value="NZ_FOEP01000012.1"/>
</dbReference>
<keyword evidence="2" id="KW-0285">Flavoprotein</keyword>
<name>A0A1H9IIE2_9RHOB</name>
<dbReference type="PRINTS" id="PR00411">
    <property type="entry name" value="PNDRDTASEI"/>
</dbReference>
<dbReference type="PRINTS" id="PR00368">
    <property type="entry name" value="FADPNR"/>
</dbReference>
<dbReference type="SUPFAM" id="SSF51905">
    <property type="entry name" value="FAD/NAD(P)-binding domain"/>
    <property type="match status" value="2"/>
</dbReference>
<evidence type="ECO:0000313" key="8">
    <source>
        <dbReference type="Proteomes" id="UP000198634"/>
    </source>
</evidence>
<evidence type="ECO:0000256" key="3">
    <source>
        <dbReference type="ARBA" id="ARBA00022827"/>
    </source>
</evidence>
<protein>
    <submittedName>
        <fullName evidence="7">3-phenylpropionate/trans-cinnamate dioxygenase ferredoxin reductase subunit</fullName>
    </submittedName>
</protein>
<evidence type="ECO:0000259" key="5">
    <source>
        <dbReference type="Pfam" id="PF07992"/>
    </source>
</evidence>
<dbReference type="InterPro" id="IPR050446">
    <property type="entry name" value="FAD-oxidoreductase/Apoptosis"/>
</dbReference>
<dbReference type="GO" id="GO:0051213">
    <property type="term" value="F:dioxygenase activity"/>
    <property type="evidence" value="ECO:0007669"/>
    <property type="project" value="UniProtKB-KW"/>
</dbReference>
<dbReference type="Pfam" id="PF14759">
    <property type="entry name" value="Reductase_C"/>
    <property type="match status" value="1"/>
</dbReference>
<evidence type="ECO:0000256" key="2">
    <source>
        <dbReference type="ARBA" id="ARBA00022630"/>
    </source>
</evidence>
<dbReference type="PANTHER" id="PTHR43557:SF2">
    <property type="entry name" value="RIESKE DOMAIN-CONTAINING PROTEIN-RELATED"/>
    <property type="match status" value="1"/>
</dbReference>
<proteinExistence type="predicted"/>
<dbReference type="Gene3D" id="3.50.50.60">
    <property type="entry name" value="FAD/NAD(P)-binding domain"/>
    <property type="match status" value="2"/>
</dbReference>
<keyword evidence="8" id="KW-1185">Reference proteome</keyword>
<reference evidence="7 8" key="1">
    <citation type="submission" date="2016-10" db="EMBL/GenBank/DDBJ databases">
        <authorList>
            <person name="de Groot N.N."/>
        </authorList>
    </citation>
    <scope>NUCLEOTIDE SEQUENCE [LARGE SCALE GENOMIC DNA]</scope>
    <source>
        <strain evidence="7 8">DSM 22007</strain>
    </source>
</reference>
<organism evidence="7 8">
    <name type="scientific">Thalassovita taeanensis</name>
    <dbReference type="NCBI Taxonomy" id="657014"/>
    <lineage>
        <taxon>Bacteria</taxon>
        <taxon>Pseudomonadati</taxon>
        <taxon>Pseudomonadota</taxon>
        <taxon>Alphaproteobacteria</taxon>
        <taxon>Rhodobacterales</taxon>
        <taxon>Roseobacteraceae</taxon>
        <taxon>Thalassovita</taxon>
    </lineage>
</organism>
<dbReference type="OrthoDB" id="7809559at2"/>
<dbReference type="GO" id="GO:0005737">
    <property type="term" value="C:cytoplasm"/>
    <property type="evidence" value="ECO:0007669"/>
    <property type="project" value="TreeGrafter"/>
</dbReference>
<dbReference type="AlphaFoldDB" id="A0A1H9IIE2"/>
<dbReference type="InterPro" id="IPR016156">
    <property type="entry name" value="FAD/NAD-linked_Rdtase_dimer_sf"/>
</dbReference>
<dbReference type="SUPFAM" id="SSF55424">
    <property type="entry name" value="FAD/NAD-linked reductases, dimerisation (C-terminal) domain"/>
    <property type="match status" value="1"/>
</dbReference>
<sequence length="402" mass="42889">MKKIVVIGAGQAGSSLVAKLRNSGFDGSVTLIGEEPVPPYQRPPLSKKYLLGDMELERLFLRPESFYGEHDIALRLNETVVAIDRANKQVITAGEALPYDDLVLATGSVPRRLPGAIGGELPGVFTVRDLKDVDSMAPAFVAGARVLIVGGGYIGLEAAAVAASKGLDVTLVEMADRILQRVAAPETSDYFRALHTSHGVTIREGVGLERLLGDAHVTGARLSDGSELPVDFVIVGVGITPATQLAEMAGLEVENGIKTNALGQTSDPHIWAAGDCASFPYQGARIRLESVPNAIDQAECIAENIMGAGKTYVPQPWFWSDQYDVKLQIAGLNTGYDRVITRPGDKPGATSFWYYKGKQLLAVDAANDPRAYMIGKRLIEAGKSPAPEQIADPATDLKALLK</sequence>
<evidence type="ECO:0000256" key="4">
    <source>
        <dbReference type="ARBA" id="ARBA00023002"/>
    </source>
</evidence>
<comment type="cofactor">
    <cofactor evidence="1">
        <name>FAD</name>
        <dbReference type="ChEBI" id="CHEBI:57692"/>
    </cofactor>
</comment>
<dbReference type="EMBL" id="FOEP01000012">
    <property type="protein sequence ID" value="SEQ74380.1"/>
    <property type="molecule type" value="Genomic_DNA"/>
</dbReference>
<dbReference type="GO" id="GO:0016651">
    <property type="term" value="F:oxidoreductase activity, acting on NAD(P)H"/>
    <property type="evidence" value="ECO:0007669"/>
    <property type="project" value="TreeGrafter"/>
</dbReference>
<feature type="domain" description="FAD/NAD(P)-binding" evidence="5">
    <location>
        <begin position="2"/>
        <end position="298"/>
    </location>
</feature>
<keyword evidence="7" id="KW-0223">Dioxygenase</keyword>
<dbReference type="Pfam" id="PF07992">
    <property type="entry name" value="Pyr_redox_2"/>
    <property type="match status" value="1"/>
</dbReference>
<dbReference type="PANTHER" id="PTHR43557">
    <property type="entry name" value="APOPTOSIS-INDUCING FACTOR 1"/>
    <property type="match status" value="1"/>
</dbReference>
<evidence type="ECO:0000256" key="1">
    <source>
        <dbReference type="ARBA" id="ARBA00001974"/>
    </source>
</evidence>
<evidence type="ECO:0000313" key="7">
    <source>
        <dbReference type="EMBL" id="SEQ74380.1"/>
    </source>
</evidence>
<keyword evidence="4" id="KW-0560">Oxidoreductase</keyword>
<gene>
    <name evidence="7" type="ORF">SAMN04488092_11249</name>
</gene>
<dbReference type="Proteomes" id="UP000198634">
    <property type="component" value="Unassembled WGS sequence"/>
</dbReference>
<dbReference type="STRING" id="657014.SAMN04488092_11249"/>
<dbReference type="InterPro" id="IPR036188">
    <property type="entry name" value="FAD/NAD-bd_sf"/>
</dbReference>
<accession>A0A1H9IIE2</accession>
<feature type="domain" description="Reductase C-terminal" evidence="6">
    <location>
        <begin position="317"/>
        <end position="401"/>
    </location>
</feature>
<keyword evidence="3" id="KW-0274">FAD</keyword>
<dbReference type="InterPro" id="IPR028202">
    <property type="entry name" value="Reductase_C"/>
</dbReference>
<evidence type="ECO:0000259" key="6">
    <source>
        <dbReference type="Pfam" id="PF14759"/>
    </source>
</evidence>